<comment type="catalytic activity">
    <reaction evidence="15">
        <text>L-seryl-[protein] + ATP = O-phospho-L-seryl-[protein] + ADP + H(+)</text>
        <dbReference type="Rhea" id="RHEA:17989"/>
        <dbReference type="Rhea" id="RHEA-COMP:9863"/>
        <dbReference type="Rhea" id="RHEA-COMP:11604"/>
        <dbReference type="ChEBI" id="CHEBI:15378"/>
        <dbReference type="ChEBI" id="CHEBI:29999"/>
        <dbReference type="ChEBI" id="CHEBI:30616"/>
        <dbReference type="ChEBI" id="CHEBI:83421"/>
        <dbReference type="ChEBI" id="CHEBI:456216"/>
    </reaction>
</comment>
<evidence type="ECO:0000256" key="5">
    <source>
        <dbReference type="ARBA" id="ARBA00022692"/>
    </source>
</evidence>
<gene>
    <name evidence="23" type="ORF">EUGRSUZ_L02888</name>
</gene>
<evidence type="ECO:0000256" key="9">
    <source>
        <dbReference type="ARBA" id="ARBA00022777"/>
    </source>
</evidence>
<evidence type="ECO:0000256" key="7">
    <source>
        <dbReference type="ARBA" id="ARBA00022737"/>
    </source>
</evidence>
<evidence type="ECO:0000256" key="3">
    <source>
        <dbReference type="ARBA" id="ARBA00022553"/>
    </source>
</evidence>
<evidence type="ECO:0000256" key="19">
    <source>
        <dbReference type="SAM" id="Phobius"/>
    </source>
</evidence>
<feature type="domain" description="Gnk2-homologous" evidence="22">
    <location>
        <begin position="139"/>
        <end position="243"/>
    </location>
</feature>
<evidence type="ECO:0000256" key="17">
    <source>
        <dbReference type="PROSITE-ProRule" id="PRU10141"/>
    </source>
</evidence>
<keyword evidence="3" id="KW-0597">Phosphoprotein</keyword>
<proteinExistence type="predicted"/>
<dbReference type="Gene3D" id="3.30.200.20">
    <property type="entry name" value="Phosphorylase Kinase, domain 1"/>
    <property type="match status" value="1"/>
</dbReference>
<comment type="catalytic activity">
    <reaction evidence="16">
        <text>L-threonyl-[protein] + ATP = O-phospho-L-threonyl-[protein] + ADP + H(+)</text>
        <dbReference type="Rhea" id="RHEA:46608"/>
        <dbReference type="Rhea" id="RHEA-COMP:11060"/>
        <dbReference type="Rhea" id="RHEA-COMP:11605"/>
        <dbReference type="ChEBI" id="CHEBI:15378"/>
        <dbReference type="ChEBI" id="CHEBI:30013"/>
        <dbReference type="ChEBI" id="CHEBI:30616"/>
        <dbReference type="ChEBI" id="CHEBI:61977"/>
        <dbReference type="ChEBI" id="CHEBI:456216"/>
    </reaction>
</comment>
<evidence type="ECO:0000259" key="22">
    <source>
        <dbReference type="PROSITE" id="PS51473"/>
    </source>
</evidence>
<dbReference type="InterPro" id="IPR011009">
    <property type="entry name" value="Kinase-like_dom_sf"/>
</dbReference>
<keyword evidence="2" id="KW-0723">Serine/threonine-protein kinase</keyword>
<dbReference type="Pfam" id="PF01657">
    <property type="entry name" value="Stress-antifung"/>
    <property type="match status" value="2"/>
</dbReference>
<dbReference type="FunFam" id="1.10.510.10:FF:000129">
    <property type="entry name" value="cysteine-rich receptor-like protein kinase 10"/>
    <property type="match status" value="1"/>
</dbReference>
<evidence type="ECO:0000256" key="15">
    <source>
        <dbReference type="ARBA" id="ARBA00047558"/>
    </source>
</evidence>
<keyword evidence="11 19" id="KW-1133">Transmembrane helix</keyword>
<dbReference type="Gene3D" id="1.10.510.10">
    <property type="entry name" value="Transferase(Phosphotransferase) domain 1"/>
    <property type="match status" value="1"/>
</dbReference>
<dbReference type="EMBL" id="MU849769">
    <property type="protein sequence ID" value="KAK2631451.1"/>
    <property type="molecule type" value="Genomic_DNA"/>
</dbReference>
<feature type="domain" description="Protein kinase" evidence="21">
    <location>
        <begin position="345"/>
        <end position="622"/>
    </location>
</feature>
<evidence type="ECO:0000256" key="20">
    <source>
        <dbReference type="SAM" id="SignalP"/>
    </source>
</evidence>
<evidence type="ECO:0000256" key="11">
    <source>
        <dbReference type="ARBA" id="ARBA00022989"/>
    </source>
</evidence>
<feature type="signal peptide" evidence="20">
    <location>
        <begin position="1"/>
        <end position="25"/>
    </location>
</feature>
<comment type="subcellular location">
    <subcellularLocation>
        <location evidence="1">Membrane</location>
        <topology evidence="1">Single-pass membrane protein</topology>
    </subcellularLocation>
</comment>
<evidence type="ECO:0000256" key="14">
    <source>
        <dbReference type="ARBA" id="ARBA00023180"/>
    </source>
</evidence>
<evidence type="ECO:0000256" key="18">
    <source>
        <dbReference type="SAM" id="MobiDB-lite"/>
    </source>
</evidence>
<feature type="binding site" evidence="17">
    <location>
        <position position="373"/>
    </location>
    <ligand>
        <name>ATP</name>
        <dbReference type="ChEBI" id="CHEBI:30616"/>
    </ligand>
</feature>
<evidence type="ECO:0000256" key="1">
    <source>
        <dbReference type="ARBA" id="ARBA00004167"/>
    </source>
</evidence>
<dbReference type="SUPFAM" id="SSF56112">
    <property type="entry name" value="Protein kinase-like (PK-like)"/>
    <property type="match status" value="1"/>
</dbReference>
<evidence type="ECO:0000256" key="12">
    <source>
        <dbReference type="ARBA" id="ARBA00023136"/>
    </source>
</evidence>
<dbReference type="InterPro" id="IPR017441">
    <property type="entry name" value="Protein_kinase_ATP_BS"/>
</dbReference>
<dbReference type="FunFam" id="3.30.200.20:FF:000142">
    <property type="entry name" value="Cysteine-rich receptor-like protein kinase 10"/>
    <property type="match status" value="1"/>
</dbReference>
<evidence type="ECO:0000256" key="8">
    <source>
        <dbReference type="ARBA" id="ARBA00022741"/>
    </source>
</evidence>
<keyword evidence="9" id="KW-0418">Kinase</keyword>
<keyword evidence="7" id="KW-0677">Repeat</keyword>
<accession>A0AAD9T8Z3</accession>
<sequence length="655" mass="72012">MNSCFIISLCLSSSFFFIDILSIEAAPEYLFHDCPNTTLFTPNSTYRSNLHALLSSLSSAAAGSTDGFANATAGQSPLERAYGLFLCRGDLNSTECSRCVATGEWDILQRCPNQRVSTIWYDQCMLRYSNRSILSAMERSLDRVLYDVGNVTDPTRFMQLLGETLNDIATRASAGGSGKKVAAAEANFTSSQKLYALAQCTPDLTASDCVKCLQFAIANLPQGKQGGRLLAPSCNLRYELYPFYDASALPSPAPPPPVPAPPPPAPVTGPKIAFESNIFTMIIIVIAVSVVSTVVVLFLARCFSRRNATDTHAVVQGGQIGLTEITNSQSMLYDLTTILAATSNFSCQNKLGNGGFGEVFLGTLLNGLPIAVKRLSQSSRQGFEEFKNEVMLLPKLQHRNVVQLLGFCLEGEEKLLVYEFVQNKSLDYFLFDPEKNKHLNWSTRYNIACGIAQGMRYLHEDSRIRIIHRDLKSSNILLDSEMNPKISDFGMARIFRIDQTLAMTERIAGTYGYMSPEYAMNGQFSVKSDVYSLGILLLELIIGKKNGFFNQVDGGEGIACYAWKNWRDGTPLLVLDPALGGTYSVNEVAKCIKIGLLCAQEDPNHRPTMADIVRELTSHPVTLELPRQPAFCHGRTGRLESDKSPGRSITGAELW</sequence>
<dbReference type="InterPro" id="IPR000719">
    <property type="entry name" value="Prot_kinase_dom"/>
</dbReference>
<keyword evidence="8 17" id="KW-0547">Nucleotide-binding</keyword>
<dbReference type="InterPro" id="IPR002902">
    <property type="entry name" value="GNK2"/>
</dbReference>
<evidence type="ECO:0000313" key="24">
    <source>
        <dbReference type="Proteomes" id="UP000030711"/>
    </source>
</evidence>
<dbReference type="AlphaFoldDB" id="A0AAD9T8Z3"/>
<keyword evidence="14" id="KW-0325">Glycoprotein</keyword>
<dbReference type="Pfam" id="PF07714">
    <property type="entry name" value="PK_Tyr_Ser-Thr"/>
    <property type="match status" value="1"/>
</dbReference>
<dbReference type="PANTHER" id="PTHR27002">
    <property type="entry name" value="RECEPTOR-LIKE SERINE/THREONINE-PROTEIN KINASE SD1-8"/>
    <property type="match status" value="1"/>
</dbReference>
<dbReference type="PANTHER" id="PTHR27002:SF1050">
    <property type="entry name" value="CYSTEINE-RICH RECEPTOR-LIKE PROTEIN KINASE 5"/>
    <property type="match status" value="1"/>
</dbReference>
<dbReference type="InterPro" id="IPR001245">
    <property type="entry name" value="Ser-Thr/Tyr_kinase_cat_dom"/>
</dbReference>
<reference evidence="23 24" key="1">
    <citation type="journal article" date="2014" name="Nature">
        <title>The genome of Eucalyptus grandis.</title>
        <authorList>
            <person name="Myburg A.A."/>
            <person name="Grattapaglia D."/>
            <person name="Tuskan G.A."/>
            <person name="Hellsten U."/>
            <person name="Hayes R.D."/>
            <person name="Grimwood J."/>
            <person name="Jenkins J."/>
            <person name="Lindquist E."/>
            <person name="Tice H."/>
            <person name="Bauer D."/>
            <person name="Goodstein D.M."/>
            <person name="Dubchak I."/>
            <person name="Poliakov A."/>
            <person name="Mizrachi E."/>
            <person name="Kullan A.R."/>
            <person name="Hussey S.G."/>
            <person name="Pinard D."/>
            <person name="van der Merwe K."/>
            <person name="Singh P."/>
            <person name="van Jaarsveld I."/>
            <person name="Silva-Junior O.B."/>
            <person name="Togawa R.C."/>
            <person name="Pappas M.R."/>
            <person name="Faria D.A."/>
            <person name="Sansaloni C.P."/>
            <person name="Petroli C.D."/>
            <person name="Yang X."/>
            <person name="Ranjan P."/>
            <person name="Tschaplinski T.J."/>
            <person name="Ye C.Y."/>
            <person name="Li T."/>
            <person name="Sterck L."/>
            <person name="Vanneste K."/>
            <person name="Murat F."/>
            <person name="Soler M."/>
            <person name="Clemente H.S."/>
            <person name="Saidi N."/>
            <person name="Cassan-Wang H."/>
            <person name="Dunand C."/>
            <person name="Hefer C.A."/>
            <person name="Bornberg-Bauer E."/>
            <person name="Kersting A.R."/>
            <person name="Vining K."/>
            <person name="Amarasinghe V."/>
            <person name="Ranik M."/>
            <person name="Naithani S."/>
            <person name="Elser J."/>
            <person name="Boyd A.E."/>
            <person name="Liston A."/>
            <person name="Spatafora J.W."/>
            <person name="Dharmwardhana P."/>
            <person name="Raja R."/>
            <person name="Sullivan C."/>
            <person name="Romanel E."/>
            <person name="Alves-Ferreira M."/>
            <person name="Kulheim C."/>
            <person name="Foley W."/>
            <person name="Carocha V."/>
            <person name="Paiva J."/>
            <person name="Kudrna D."/>
            <person name="Brommonschenkel S.H."/>
            <person name="Pasquali G."/>
            <person name="Byrne M."/>
            <person name="Rigault P."/>
            <person name="Tibbits J."/>
            <person name="Spokevicius A."/>
            <person name="Jones R.C."/>
            <person name="Steane D.A."/>
            <person name="Vaillancourt R.E."/>
            <person name="Potts B.M."/>
            <person name="Joubert F."/>
            <person name="Barry K."/>
            <person name="Pappas G.J."/>
            <person name="Strauss S.H."/>
            <person name="Jaiswal P."/>
            <person name="Grima-Pettenati J."/>
            <person name="Salse J."/>
            <person name="Van de Peer Y."/>
            <person name="Rokhsar D.S."/>
            <person name="Schmutz J."/>
        </authorList>
    </citation>
    <scope>NUCLEOTIDE SEQUENCE [LARGE SCALE GENOMIC DNA]</scope>
    <source>
        <strain evidence="24">cv. BRASUZ1</strain>
        <tissue evidence="23">Leaf extractions</tissue>
    </source>
</reference>
<comment type="caution">
    <text evidence="23">The sequence shown here is derived from an EMBL/GenBank/DDBJ whole genome shotgun (WGS) entry which is preliminary data.</text>
</comment>
<keyword evidence="24" id="KW-1185">Reference proteome</keyword>
<feature type="domain" description="Gnk2-homologous" evidence="22">
    <location>
        <begin position="28"/>
        <end position="133"/>
    </location>
</feature>
<evidence type="ECO:0000259" key="21">
    <source>
        <dbReference type="PROSITE" id="PS50011"/>
    </source>
</evidence>
<dbReference type="InterPro" id="IPR038408">
    <property type="entry name" value="GNK2_sf"/>
</dbReference>
<dbReference type="InterPro" id="IPR008271">
    <property type="entry name" value="Ser/Thr_kinase_AS"/>
</dbReference>
<protein>
    <recommendedName>
        <fullName evidence="25">Cysteine-rich receptor-like protein kinase 10</fullName>
    </recommendedName>
</protein>
<dbReference type="Proteomes" id="UP000030711">
    <property type="component" value="Unassembled WGS sequence"/>
</dbReference>
<feature type="region of interest" description="Disordered" evidence="18">
    <location>
        <begin position="633"/>
        <end position="655"/>
    </location>
</feature>
<dbReference type="GO" id="GO:0006979">
    <property type="term" value="P:response to oxidative stress"/>
    <property type="evidence" value="ECO:0007669"/>
    <property type="project" value="UniProtKB-ARBA"/>
</dbReference>
<evidence type="ECO:0000256" key="6">
    <source>
        <dbReference type="ARBA" id="ARBA00022729"/>
    </source>
</evidence>
<evidence type="ECO:0000256" key="16">
    <source>
        <dbReference type="ARBA" id="ARBA00047951"/>
    </source>
</evidence>
<evidence type="ECO:0000256" key="10">
    <source>
        <dbReference type="ARBA" id="ARBA00022840"/>
    </source>
</evidence>
<keyword evidence="12 19" id="KW-0472">Membrane</keyword>
<dbReference type="PROSITE" id="PS00108">
    <property type="entry name" value="PROTEIN_KINASE_ST"/>
    <property type="match status" value="1"/>
</dbReference>
<name>A0AAD9T8Z3_EUCGR</name>
<dbReference type="CDD" id="cd23509">
    <property type="entry name" value="Gnk2-like"/>
    <property type="match status" value="2"/>
</dbReference>
<dbReference type="Gene3D" id="3.30.430.20">
    <property type="entry name" value="Gnk2 domain, C-X8-C-X2-C motif"/>
    <property type="match status" value="2"/>
</dbReference>
<dbReference type="GO" id="GO:0004674">
    <property type="term" value="F:protein serine/threonine kinase activity"/>
    <property type="evidence" value="ECO:0007669"/>
    <property type="project" value="UniProtKB-KW"/>
</dbReference>
<dbReference type="PROSITE" id="PS00107">
    <property type="entry name" value="PROTEIN_KINASE_ATP"/>
    <property type="match status" value="1"/>
</dbReference>
<dbReference type="PROSITE" id="PS50011">
    <property type="entry name" value="PROTEIN_KINASE_DOM"/>
    <property type="match status" value="1"/>
</dbReference>
<evidence type="ECO:0008006" key="25">
    <source>
        <dbReference type="Google" id="ProtNLM"/>
    </source>
</evidence>
<feature type="chain" id="PRO_5042192396" description="Cysteine-rich receptor-like protein kinase 10" evidence="20">
    <location>
        <begin position="26"/>
        <end position="655"/>
    </location>
</feature>
<dbReference type="SMART" id="SM00220">
    <property type="entry name" value="S_TKc"/>
    <property type="match status" value="1"/>
</dbReference>
<dbReference type="GO" id="GO:0005524">
    <property type="term" value="F:ATP binding"/>
    <property type="evidence" value="ECO:0007669"/>
    <property type="project" value="UniProtKB-UniRule"/>
</dbReference>
<dbReference type="FunFam" id="3.30.430.20:FF:000003">
    <property type="entry name" value="Cysteine-rich RLK (RECEPTOR-like protein kinase) 10"/>
    <property type="match status" value="1"/>
</dbReference>
<evidence type="ECO:0000256" key="2">
    <source>
        <dbReference type="ARBA" id="ARBA00022527"/>
    </source>
</evidence>
<keyword evidence="4" id="KW-0808">Transferase</keyword>
<dbReference type="PROSITE" id="PS51473">
    <property type="entry name" value="GNK2"/>
    <property type="match status" value="2"/>
</dbReference>
<evidence type="ECO:0000256" key="4">
    <source>
        <dbReference type="ARBA" id="ARBA00022679"/>
    </source>
</evidence>
<keyword evidence="5 19" id="KW-0812">Transmembrane</keyword>
<feature type="transmembrane region" description="Helical" evidence="19">
    <location>
        <begin position="278"/>
        <end position="300"/>
    </location>
</feature>
<keyword evidence="10 17" id="KW-0067">ATP-binding</keyword>
<dbReference type="GO" id="GO:0016020">
    <property type="term" value="C:membrane"/>
    <property type="evidence" value="ECO:0007669"/>
    <property type="project" value="UniProtKB-SubCell"/>
</dbReference>
<organism evidence="23 24">
    <name type="scientific">Eucalyptus grandis</name>
    <name type="common">Flooded gum</name>
    <dbReference type="NCBI Taxonomy" id="71139"/>
    <lineage>
        <taxon>Eukaryota</taxon>
        <taxon>Viridiplantae</taxon>
        <taxon>Streptophyta</taxon>
        <taxon>Embryophyta</taxon>
        <taxon>Tracheophyta</taxon>
        <taxon>Spermatophyta</taxon>
        <taxon>Magnoliopsida</taxon>
        <taxon>eudicotyledons</taxon>
        <taxon>Gunneridae</taxon>
        <taxon>Pentapetalae</taxon>
        <taxon>rosids</taxon>
        <taxon>malvids</taxon>
        <taxon>Myrtales</taxon>
        <taxon>Myrtaceae</taxon>
        <taxon>Myrtoideae</taxon>
        <taxon>Eucalypteae</taxon>
        <taxon>Eucalyptus</taxon>
    </lineage>
</organism>
<keyword evidence="6 20" id="KW-0732">Signal</keyword>
<keyword evidence="13" id="KW-0675">Receptor</keyword>
<dbReference type="FunFam" id="3.30.430.20:FF:000002">
    <property type="entry name" value="Cysteine-rich receptor-like protein kinase 10"/>
    <property type="match status" value="1"/>
</dbReference>
<evidence type="ECO:0000256" key="13">
    <source>
        <dbReference type="ARBA" id="ARBA00023170"/>
    </source>
</evidence>
<evidence type="ECO:0000313" key="23">
    <source>
        <dbReference type="EMBL" id="KAK2631451.1"/>
    </source>
</evidence>